<name>A0A9J5W2A3_SOLCO</name>
<dbReference type="EMBL" id="JACXVP010000012">
    <property type="protein sequence ID" value="KAG5569545.1"/>
    <property type="molecule type" value="Genomic_DNA"/>
</dbReference>
<dbReference type="OrthoDB" id="10282855at2759"/>
<comment type="caution">
    <text evidence="1">The sequence shown here is derived from an EMBL/GenBank/DDBJ whole genome shotgun (WGS) entry which is preliminary data.</text>
</comment>
<accession>A0A9J5W2A3</accession>
<reference evidence="1 2" key="1">
    <citation type="submission" date="2020-09" db="EMBL/GenBank/DDBJ databases">
        <title>De no assembly of potato wild relative species, Solanum commersonii.</title>
        <authorList>
            <person name="Cho K."/>
        </authorList>
    </citation>
    <scope>NUCLEOTIDE SEQUENCE [LARGE SCALE GENOMIC DNA]</scope>
    <source>
        <strain evidence="1">LZ3.2</strain>
        <tissue evidence="1">Leaf</tissue>
    </source>
</reference>
<organism evidence="1 2">
    <name type="scientific">Solanum commersonii</name>
    <name type="common">Commerson's wild potato</name>
    <name type="synonym">Commerson's nightshade</name>
    <dbReference type="NCBI Taxonomy" id="4109"/>
    <lineage>
        <taxon>Eukaryota</taxon>
        <taxon>Viridiplantae</taxon>
        <taxon>Streptophyta</taxon>
        <taxon>Embryophyta</taxon>
        <taxon>Tracheophyta</taxon>
        <taxon>Spermatophyta</taxon>
        <taxon>Magnoliopsida</taxon>
        <taxon>eudicotyledons</taxon>
        <taxon>Gunneridae</taxon>
        <taxon>Pentapetalae</taxon>
        <taxon>asterids</taxon>
        <taxon>lamiids</taxon>
        <taxon>Solanales</taxon>
        <taxon>Solanaceae</taxon>
        <taxon>Solanoideae</taxon>
        <taxon>Solaneae</taxon>
        <taxon>Solanum</taxon>
    </lineage>
</organism>
<proteinExistence type="predicted"/>
<evidence type="ECO:0000313" key="1">
    <source>
        <dbReference type="EMBL" id="KAG5569545.1"/>
    </source>
</evidence>
<dbReference type="AlphaFoldDB" id="A0A9J5W2A3"/>
<protein>
    <submittedName>
        <fullName evidence="1">Uncharacterized protein</fullName>
    </submittedName>
</protein>
<evidence type="ECO:0000313" key="2">
    <source>
        <dbReference type="Proteomes" id="UP000824120"/>
    </source>
</evidence>
<sequence>MAQYEKDECNIGDRSSSGRKIDWHQKTRRVITFFIYLSSENRSSFSFRTQFKSRAVEVRLDFRNLHAQ</sequence>
<gene>
    <name evidence="1" type="ORF">H5410_059311</name>
</gene>
<dbReference type="Proteomes" id="UP000824120">
    <property type="component" value="Chromosome 12"/>
</dbReference>
<keyword evidence="2" id="KW-1185">Reference proteome</keyword>